<dbReference type="Gene3D" id="1.10.10.10">
    <property type="entry name" value="Winged helix-like DNA-binding domain superfamily/Winged helix DNA-binding domain"/>
    <property type="match status" value="1"/>
</dbReference>
<dbReference type="OrthoDB" id="467062at2"/>
<name>A0A4R3N7C7_9GAMM</name>
<gene>
    <name evidence="2" type="ORF">EDC35_102120</name>
</gene>
<dbReference type="SUPFAM" id="SSF46785">
    <property type="entry name" value="Winged helix' DNA-binding domain"/>
    <property type="match status" value="1"/>
</dbReference>
<dbReference type="Proteomes" id="UP000295717">
    <property type="component" value="Unassembled WGS sequence"/>
</dbReference>
<comment type="caution">
    <text evidence="2">The sequence shown here is derived from an EMBL/GenBank/DDBJ whole genome shotgun (WGS) entry which is preliminary data.</text>
</comment>
<dbReference type="InterPro" id="IPR015102">
    <property type="entry name" value="Tscrpt_reg_HTH_FeoC"/>
</dbReference>
<dbReference type="RefSeq" id="WP_132975923.1">
    <property type="nucleotide sequence ID" value="NZ_SMAO01000002.1"/>
</dbReference>
<evidence type="ECO:0000313" key="3">
    <source>
        <dbReference type="Proteomes" id="UP000295717"/>
    </source>
</evidence>
<protein>
    <submittedName>
        <fullName evidence="2">FeoC-like transcriptional regulator</fullName>
    </submittedName>
</protein>
<proteinExistence type="predicted"/>
<dbReference type="EMBL" id="SMAO01000002">
    <property type="protein sequence ID" value="TCT22789.1"/>
    <property type="molecule type" value="Genomic_DNA"/>
</dbReference>
<keyword evidence="3" id="KW-1185">Reference proteome</keyword>
<evidence type="ECO:0000259" key="1">
    <source>
        <dbReference type="Pfam" id="PF09012"/>
    </source>
</evidence>
<dbReference type="Pfam" id="PF09012">
    <property type="entry name" value="FeoC"/>
    <property type="match status" value="1"/>
</dbReference>
<dbReference type="InterPro" id="IPR036388">
    <property type="entry name" value="WH-like_DNA-bd_sf"/>
</dbReference>
<reference evidence="2 3" key="1">
    <citation type="submission" date="2019-03" db="EMBL/GenBank/DDBJ databases">
        <title>Genomic Encyclopedia of Type Strains, Phase IV (KMG-IV): sequencing the most valuable type-strain genomes for metagenomic binning, comparative biology and taxonomic classification.</title>
        <authorList>
            <person name="Goeker M."/>
        </authorList>
    </citation>
    <scope>NUCLEOTIDE SEQUENCE [LARGE SCALE GENOMIC DNA]</scope>
    <source>
        <strain evidence="2 3">DSM 13587</strain>
    </source>
</reference>
<sequence>MIVTELAHYLHDTRRAALRDLSHRFDTDPEALRGMLDTLERKGRVRRLPANTPCGGGCCQCDPASIEIYEWVD</sequence>
<organism evidence="2 3">
    <name type="scientific">Thiobaca trueperi</name>
    <dbReference type="NCBI Taxonomy" id="127458"/>
    <lineage>
        <taxon>Bacteria</taxon>
        <taxon>Pseudomonadati</taxon>
        <taxon>Pseudomonadota</taxon>
        <taxon>Gammaproteobacteria</taxon>
        <taxon>Chromatiales</taxon>
        <taxon>Chromatiaceae</taxon>
        <taxon>Thiobaca</taxon>
    </lineage>
</organism>
<feature type="domain" description="Transcriptional regulator HTH-type FeoC" evidence="1">
    <location>
        <begin position="3"/>
        <end position="70"/>
    </location>
</feature>
<evidence type="ECO:0000313" key="2">
    <source>
        <dbReference type="EMBL" id="TCT22789.1"/>
    </source>
</evidence>
<dbReference type="AlphaFoldDB" id="A0A4R3N7C7"/>
<accession>A0A4R3N7C7</accession>
<dbReference type="InterPro" id="IPR036390">
    <property type="entry name" value="WH_DNA-bd_sf"/>
</dbReference>